<reference evidence="2" key="1">
    <citation type="submission" date="2016-06" db="EMBL/GenBank/DDBJ databases">
        <title>Parallel loss of symbiosis genes in relatives of nitrogen-fixing non-legume Parasponia.</title>
        <authorList>
            <person name="Van Velzen R."/>
            <person name="Holmer R."/>
            <person name="Bu F."/>
            <person name="Rutten L."/>
            <person name="Van Zeijl A."/>
            <person name="Liu W."/>
            <person name="Santuari L."/>
            <person name="Cao Q."/>
            <person name="Sharma T."/>
            <person name="Shen D."/>
            <person name="Roswanjaya Y."/>
            <person name="Wardhani T."/>
            <person name="Kalhor M.S."/>
            <person name="Jansen J."/>
            <person name="Van den Hoogen J."/>
            <person name="Gungor B."/>
            <person name="Hartog M."/>
            <person name="Hontelez J."/>
            <person name="Verver J."/>
            <person name="Yang W.-C."/>
            <person name="Schijlen E."/>
            <person name="Repin R."/>
            <person name="Schilthuizen M."/>
            <person name="Schranz E."/>
            <person name="Heidstra R."/>
            <person name="Miyata K."/>
            <person name="Fedorova E."/>
            <person name="Kohlen W."/>
            <person name="Bisseling T."/>
            <person name="Smit S."/>
            <person name="Geurts R."/>
        </authorList>
    </citation>
    <scope>NUCLEOTIDE SEQUENCE [LARGE SCALE GENOMIC DNA]</scope>
    <source>
        <strain evidence="2">cv. RG33-2</strain>
    </source>
</reference>
<protein>
    <submittedName>
        <fullName evidence="1">Uncharacterized protein</fullName>
    </submittedName>
</protein>
<dbReference type="InParanoid" id="A0A2P5FQU6"/>
<comment type="caution">
    <text evidence="1">The sequence shown here is derived from an EMBL/GenBank/DDBJ whole genome shotgun (WGS) entry which is preliminary data.</text>
</comment>
<keyword evidence="2" id="KW-1185">Reference proteome</keyword>
<dbReference type="AlphaFoldDB" id="A0A2P5FQU6"/>
<evidence type="ECO:0000313" key="1">
    <source>
        <dbReference type="EMBL" id="POO00157.1"/>
    </source>
</evidence>
<organism evidence="1 2">
    <name type="scientific">Trema orientale</name>
    <name type="common">Charcoal tree</name>
    <name type="synonym">Celtis orientalis</name>
    <dbReference type="NCBI Taxonomy" id="63057"/>
    <lineage>
        <taxon>Eukaryota</taxon>
        <taxon>Viridiplantae</taxon>
        <taxon>Streptophyta</taxon>
        <taxon>Embryophyta</taxon>
        <taxon>Tracheophyta</taxon>
        <taxon>Spermatophyta</taxon>
        <taxon>Magnoliopsida</taxon>
        <taxon>eudicotyledons</taxon>
        <taxon>Gunneridae</taxon>
        <taxon>Pentapetalae</taxon>
        <taxon>rosids</taxon>
        <taxon>fabids</taxon>
        <taxon>Rosales</taxon>
        <taxon>Cannabaceae</taxon>
        <taxon>Trema</taxon>
    </lineage>
</organism>
<sequence length="95" mass="10982">MARPKPPRQLMARVVPPKPMFDDPTAVNVMGFMIGVPNRSLRQPEERSRRYVSSDESFTIKSFQHCNPVNFGANFRKDHEDFRSNSSDLMQQIRG</sequence>
<name>A0A2P5FQU6_TREOI</name>
<gene>
    <name evidence="1" type="ORF">TorRG33x02_039350</name>
</gene>
<dbReference type="OrthoDB" id="1210457at2759"/>
<accession>A0A2P5FQU6</accession>
<dbReference type="EMBL" id="JXTC01000014">
    <property type="protein sequence ID" value="POO00157.1"/>
    <property type="molecule type" value="Genomic_DNA"/>
</dbReference>
<evidence type="ECO:0000313" key="2">
    <source>
        <dbReference type="Proteomes" id="UP000237000"/>
    </source>
</evidence>
<proteinExistence type="predicted"/>
<dbReference type="Proteomes" id="UP000237000">
    <property type="component" value="Unassembled WGS sequence"/>
</dbReference>